<dbReference type="GeneTree" id="ENSGT00940000167153"/>
<dbReference type="PROSITE" id="PS50004">
    <property type="entry name" value="C2"/>
    <property type="match status" value="6"/>
</dbReference>
<dbReference type="GO" id="GO:0005886">
    <property type="term" value="C:plasma membrane"/>
    <property type="evidence" value="ECO:0007669"/>
    <property type="project" value="UniProtKB-SubCell"/>
</dbReference>
<sequence length="1915" mass="219961">RSTLSEKVEDFQIRLKVICARQLTGSNIKPVVKVKAGKNQAKITRIRKGSAPIWNELLMFNFNESLKELYDYVFEFALNNSRKLRSDALIGSFKLDVGTIYDQPGHAFVRKWLLLTDPDDASNSPKGYLKITVCVLGAGDQPPDESAGKDDDNDDVEGNLLTPAGASLRAATFTLRVYGAEDLPQMDSGSLKSMKQRIGLGEEGDITKTLVDPFLSFIFAGKKRKTQIIKETNQPEWNEELNLPLKFPSMCDSIKLTIKDWDRIGSDDPIGTVIIPLSRISSTGEEANGAGFPPTFGPSFVNFYGSPREFSKLGDSLDDLNIGKGIGCAYRGRAMVELVTTMDEEGAEPAPPSQPINDDQIALVKKYMRRRRYRLVVGFESANMIRKPLERIEFEVSIGNYGNKFDTEVGAASSTTEPGNPVFDGVNYHYMAWTSKKPILMVTSQWEDISFRLYAMNLILRTCERMVSQHIGLNTLDEGQINHLNELVKVEADEIEIASEIVSILDIKKLPDPRGRTASNQLDRRIHRQRLQTFVAICEEAKDLRQNCTDAQEAISAINDFLERLKLVSYEPQNSLPDVVVWMISDNKRIAYARIPAYEILYSPEKPEFCGRYCAKPCTITLKYPTANAKSKKHYKVPAQLRIIAWLGRAADQDSFEFHSRGQISVYADTFETEMKILVKGWIADGYTDITGEIPLPKSAFSCPPGWVWDGDWKINSELALLYDTSQGHMHVLEDAFEYQYRFPGGTWEPEKITNGKHEEIPNLSSLRIPDGWEWENEWTVDSNRACDEDGWEYSAPDDDTAGEVAWSTIEKTYSTSRRRRLIRNRVCIDQKVSKKAEGWEYATTMGSQFHIMPKMLDLVRRRRWVRKMITSEASGPAAIFNLDTSIHVDPSQLLKEKTKIHKIPTPKIYIVYKDVSKLHLRAYIYQGRDLLPMDQDSFSGNTKKWVKISRCFNNAAITVLQFHNPVVMVSFLNQTHRTEVQQHTLNPVWDQTLMIDIQFYGDLEHLQRNCPDVLCEVFDKDDLGSLEFMGRTSGKPLLQFDPEEDETPRLQWLNIRKANQAGGNILAAFELILVSNCVITHLAVPIVGKHKYPIVFVKTPSFHCTVKSDKREMPIPPPLKPDIHVPMVPCGIRPVLQRTAIEFLVWGVRDMQSFQLLSVDSPSVLIQIGEVEIRTKIIKSLKKNPNFAEPIYYLEANLPVDDLYFPPIVIRVKDNRKFGRRPTVGQHIITNSISYRIKPPPEESQSDEGYGSDVTLSGDESEEEEEKEEKSFRIREDEIDWWSKFYASIGESGMAGNYVESGLDLIKVNIKTTNYIMFLCLMFTVYFCSKCTTKGHRSIAYNLNYVYTNELEKQENFKHFGDFIQTFRLFRGKGVLEDEEPDFAGQFKGTFRIYTLPEDKREPNPPKFFQNVPPTDVVEVKVRIYVIRAFELAPQDSNGLADPYLKIKVGKKRIVDRDNYIPNSLSPTFGRMFELELKLPMEKDLHVEVFDWDLIGTDDKIGETVIDLENRYLSKFKAWCALPETYCISGPCPWRDQMRPKEWLEHKCRQEKWDEPVWNSNTCVMVGGNTYKLDDYEKDKKACEHWGDADERLALYILRTFPHVSEHVETRPLFYDALPNIEQGRLQLWVDMFPKEYGDPGLPYNIEPRKPSKYFLRMIVWNCSEIPMMDVSMLGDKMSDIYFKGWISGLEHKRQKTDVHYRSLDGTGNFNWRFVFPFDYLPQERMVHVSKKEHLWSLDKTVTKFPPVLNIQVWDNDLFGPNEYISEIILPITNMPKCCKFQRFCTLENVPDMQGNCKMEMLNLFDQNTPLKGWWPLYKVVDGVREQAGKLEMSVEIVSEEEEVEKPAGQGRDEPNMNPKLEKPNRPATSFAWFSSPFKSLRYIIWRKYKWIILGVLGVLVLAAFIVLFIYSFP</sequence>
<dbReference type="CDD" id="cd04011">
    <property type="entry name" value="C2B_Ferlin"/>
    <property type="match status" value="1"/>
</dbReference>
<feature type="compositionally biased region" description="Basic and acidic residues" evidence="13">
    <location>
        <begin position="1852"/>
        <end position="1862"/>
    </location>
</feature>
<dbReference type="STRING" id="51511.ENSCSAVP00000014558"/>
<feature type="transmembrane region" description="Helical" evidence="14">
    <location>
        <begin position="1892"/>
        <end position="1914"/>
    </location>
</feature>
<keyword evidence="12" id="KW-0968">Cytoplasmic vesicle</keyword>
<dbReference type="FunCoup" id="H2ZAE3">
    <property type="interactions" value="7"/>
</dbReference>
<dbReference type="InterPro" id="IPR032362">
    <property type="entry name" value="Ferlin_C"/>
</dbReference>
<dbReference type="CDD" id="cd04037">
    <property type="entry name" value="C2E_Ferlin"/>
    <property type="match status" value="1"/>
</dbReference>
<feature type="domain" description="C2" evidence="15">
    <location>
        <begin position="903"/>
        <end position="1054"/>
    </location>
</feature>
<dbReference type="Pfam" id="PF22901">
    <property type="entry name" value="dsrm_Ferlin"/>
    <property type="match status" value="1"/>
</dbReference>
<keyword evidence="9" id="KW-0735">Signal-anchor</keyword>
<dbReference type="InterPro" id="IPR012560">
    <property type="entry name" value="Ferlin_A-domain"/>
</dbReference>
<dbReference type="InterPro" id="IPR035892">
    <property type="entry name" value="C2_domain_sf"/>
</dbReference>
<keyword evidence="4" id="KW-1003">Cell membrane</keyword>
<dbReference type="CDD" id="cd08374">
    <property type="entry name" value="C2F_Ferlin"/>
    <property type="match status" value="1"/>
</dbReference>
<dbReference type="PANTHER" id="PTHR12546:SF33">
    <property type="entry name" value="SPERM VESICLE FUSION PROTEIN FER-1"/>
    <property type="match status" value="1"/>
</dbReference>
<dbReference type="PANTHER" id="PTHR12546">
    <property type="entry name" value="FER-1-LIKE"/>
    <property type="match status" value="1"/>
</dbReference>
<evidence type="ECO:0000313" key="17">
    <source>
        <dbReference type="Proteomes" id="UP000007875"/>
    </source>
</evidence>
<feature type="domain" description="C2" evidence="15">
    <location>
        <begin position="1637"/>
        <end position="1787"/>
    </location>
</feature>
<dbReference type="SMART" id="SM01202">
    <property type="entry name" value="FerI"/>
    <property type="match status" value="1"/>
</dbReference>
<evidence type="ECO:0000256" key="1">
    <source>
        <dbReference type="ARBA" id="ARBA00004401"/>
    </source>
</evidence>
<dbReference type="Proteomes" id="UP000007875">
    <property type="component" value="Unassembled WGS sequence"/>
</dbReference>
<dbReference type="InterPro" id="IPR037722">
    <property type="entry name" value="C2C_Ferlin"/>
</dbReference>
<dbReference type="InterPro" id="IPR037723">
    <property type="entry name" value="C2D_Ferlin"/>
</dbReference>
<evidence type="ECO:0000256" key="13">
    <source>
        <dbReference type="SAM" id="MobiDB-lite"/>
    </source>
</evidence>
<evidence type="ECO:0000256" key="6">
    <source>
        <dbReference type="ARBA" id="ARBA00022723"/>
    </source>
</evidence>
<proteinExistence type="inferred from homology"/>
<dbReference type="SMART" id="SM00239">
    <property type="entry name" value="C2"/>
    <property type="match status" value="6"/>
</dbReference>
<dbReference type="CDD" id="cd04017">
    <property type="entry name" value="C2D_Ferlin"/>
    <property type="match status" value="1"/>
</dbReference>
<dbReference type="InterPro" id="IPR006614">
    <property type="entry name" value="Peroxin/Ferlin"/>
</dbReference>
<evidence type="ECO:0000256" key="3">
    <source>
        <dbReference type="ARBA" id="ARBA00007561"/>
    </source>
</evidence>
<dbReference type="eggNOG" id="KOG1326">
    <property type="taxonomic scope" value="Eukaryota"/>
</dbReference>
<reference evidence="17" key="1">
    <citation type="submission" date="2003-08" db="EMBL/GenBank/DDBJ databases">
        <authorList>
            <person name="Birren B."/>
            <person name="Nusbaum C."/>
            <person name="Abebe A."/>
            <person name="Abouelleil A."/>
            <person name="Adekoya E."/>
            <person name="Ait-zahra M."/>
            <person name="Allen N."/>
            <person name="Allen T."/>
            <person name="An P."/>
            <person name="Anderson M."/>
            <person name="Anderson S."/>
            <person name="Arachchi H."/>
            <person name="Armbruster J."/>
            <person name="Bachantsang P."/>
            <person name="Baldwin J."/>
            <person name="Barry A."/>
            <person name="Bayul T."/>
            <person name="Blitshsteyn B."/>
            <person name="Bloom T."/>
            <person name="Blye J."/>
            <person name="Boguslavskiy L."/>
            <person name="Borowsky M."/>
            <person name="Boukhgalter B."/>
            <person name="Brunache A."/>
            <person name="Butler J."/>
            <person name="Calixte N."/>
            <person name="Calvo S."/>
            <person name="Camarata J."/>
            <person name="Campo K."/>
            <person name="Chang J."/>
            <person name="Cheshatsang Y."/>
            <person name="Citroen M."/>
            <person name="Collymore A."/>
            <person name="Considine T."/>
            <person name="Cook A."/>
            <person name="Cooke P."/>
            <person name="Corum B."/>
            <person name="Cuomo C."/>
            <person name="David R."/>
            <person name="Dawoe T."/>
            <person name="Degray S."/>
            <person name="Dodge S."/>
            <person name="Dooley K."/>
            <person name="Dorje P."/>
            <person name="Dorjee K."/>
            <person name="Dorris L."/>
            <person name="Duffey N."/>
            <person name="Dupes A."/>
            <person name="Elkins T."/>
            <person name="Engels R."/>
            <person name="Erickson J."/>
            <person name="Farina A."/>
            <person name="Faro S."/>
            <person name="Ferreira P."/>
            <person name="Fischer H."/>
            <person name="Fitzgerald M."/>
            <person name="Foley K."/>
            <person name="Gage D."/>
            <person name="Galagan J."/>
            <person name="Gearin G."/>
            <person name="Gnerre S."/>
            <person name="Gnirke A."/>
            <person name="Goyette A."/>
            <person name="Graham J."/>
            <person name="Grandbois E."/>
            <person name="Gyaltsen K."/>
            <person name="Hafez N."/>
            <person name="Hagopian D."/>
            <person name="Hagos B."/>
            <person name="Hall J."/>
            <person name="Hatcher B."/>
            <person name="Heller A."/>
            <person name="Higgins H."/>
            <person name="Honan T."/>
            <person name="Horn A."/>
            <person name="Houde N."/>
            <person name="Hughes L."/>
            <person name="Hulme W."/>
            <person name="Husby E."/>
            <person name="Iliev I."/>
            <person name="Jaffe D."/>
            <person name="Jones C."/>
            <person name="Kamal M."/>
            <person name="Kamat A."/>
            <person name="Kamvysselis M."/>
            <person name="Karlsson E."/>
            <person name="Kells C."/>
            <person name="Kieu A."/>
            <person name="Kisner P."/>
            <person name="Kodira C."/>
            <person name="Kulbokas E."/>
            <person name="Labutti K."/>
            <person name="Lama D."/>
            <person name="Landers T."/>
            <person name="Leger J."/>
            <person name="Levine S."/>
            <person name="Lewis D."/>
            <person name="Lewis T."/>
            <person name="Lindblad-toh K."/>
            <person name="Liu X."/>
            <person name="Lokyitsang T."/>
            <person name="Lokyitsang Y."/>
            <person name="Lucien O."/>
            <person name="Lui A."/>
            <person name="Ma L.J."/>
            <person name="Mabbitt R."/>
            <person name="Macdonald J."/>
            <person name="Maclean C."/>
            <person name="Major J."/>
            <person name="Manning J."/>
            <person name="Marabella R."/>
            <person name="Maru K."/>
            <person name="Matthews C."/>
            <person name="Mauceli E."/>
            <person name="Mccarthy M."/>
            <person name="Mcdonough S."/>
            <person name="Mcghee T."/>
            <person name="Meldrim J."/>
            <person name="Meneus L."/>
            <person name="Mesirov J."/>
            <person name="Mihalev A."/>
            <person name="Mihova T."/>
            <person name="Mikkelsen T."/>
            <person name="Mlenga V."/>
            <person name="Moru K."/>
            <person name="Mozes J."/>
            <person name="Mulrain L."/>
            <person name="Munson G."/>
            <person name="Naylor J."/>
            <person name="Newes C."/>
            <person name="Nguyen C."/>
            <person name="Nguyen N."/>
            <person name="Nguyen T."/>
            <person name="Nicol R."/>
            <person name="Nielsen C."/>
            <person name="Nizzari M."/>
            <person name="Norbu C."/>
            <person name="Norbu N."/>
            <person name="O'donnell P."/>
            <person name="Okoawo O."/>
            <person name="O'leary S."/>
            <person name="Omotosho B."/>
            <person name="O'neill K."/>
            <person name="Osman S."/>
            <person name="Parker S."/>
            <person name="Perrin D."/>
            <person name="Phunkhang P."/>
            <person name="Piqani B."/>
            <person name="Purcell S."/>
            <person name="Rachupka T."/>
            <person name="Ramasamy U."/>
            <person name="Rameau R."/>
            <person name="Ray V."/>
            <person name="Raymond C."/>
            <person name="Retta R."/>
            <person name="Richardson S."/>
            <person name="Rise C."/>
            <person name="Rodriguez J."/>
            <person name="Rogers J."/>
            <person name="Rogov P."/>
            <person name="Rutman M."/>
            <person name="Schupbach R."/>
            <person name="Seaman C."/>
            <person name="Settipalli S."/>
            <person name="Sharpe T."/>
            <person name="Sheridan J."/>
            <person name="Sherpa N."/>
            <person name="Shi J."/>
            <person name="Smirnov S."/>
            <person name="Smith C."/>
            <person name="Sougnez C."/>
            <person name="Spencer B."/>
            <person name="Stalker J."/>
            <person name="Stange-thomann N."/>
            <person name="Stavropoulos S."/>
            <person name="Stetson K."/>
            <person name="Stone C."/>
            <person name="Stone S."/>
            <person name="Stubbs M."/>
            <person name="Talamas J."/>
            <person name="Tchuinga P."/>
            <person name="Tenzing P."/>
            <person name="Tesfaye S."/>
            <person name="Theodore J."/>
            <person name="Thoulutsang Y."/>
            <person name="Topham K."/>
            <person name="Towey S."/>
            <person name="Tsamla T."/>
            <person name="Tsomo N."/>
            <person name="Vallee D."/>
            <person name="Vassiliev H."/>
            <person name="Venkataraman V."/>
            <person name="Vinson J."/>
            <person name="Vo A."/>
            <person name="Wade C."/>
            <person name="Wang S."/>
            <person name="Wangchuk T."/>
            <person name="Wangdi T."/>
            <person name="Whittaker C."/>
            <person name="Wilkinson J."/>
            <person name="Wu Y."/>
            <person name="Wyman D."/>
            <person name="Yadav S."/>
            <person name="Yang S."/>
            <person name="Yang X."/>
            <person name="Yeager S."/>
            <person name="Yee E."/>
            <person name="Young G."/>
            <person name="Zainoun J."/>
            <person name="Zembeck L."/>
            <person name="Zimmer A."/>
            <person name="Zody M."/>
            <person name="Lander E."/>
        </authorList>
    </citation>
    <scope>NUCLEOTIDE SEQUENCE [LARGE SCALE GENOMIC DNA]</scope>
</reference>
<evidence type="ECO:0000256" key="2">
    <source>
        <dbReference type="ARBA" id="ARBA00004483"/>
    </source>
</evidence>
<dbReference type="SMART" id="SM01201">
    <property type="entry name" value="FerB"/>
    <property type="match status" value="1"/>
</dbReference>
<dbReference type="Pfam" id="PF00168">
    <property type="entry name" value="C2"/>
    <property type="match status" value="6"/>
</dbReference>
<feature type="domain" description="C2" evidence="15">
    <location>
        <begin position="152"/>
        <end position="291"/>
    </location>
</feature>
<organism evidence="16 17">
    <name type="scientific">Ciona savignyi</name>
    <name type="common">Pacific transparent sea squirt</name>
    <dbReference type="NCBI Taxonomy" id="51511"/>
    <lineage>
        <taxon>Eukaryota</taxon>
        <taxon>Metazoa</taxon>
        <taxon>Chordata</taxon>
        <taxon>Tunicata</taxon>
        <taxon>Ascidiacea</taxon>
        <taxon>Phlebobranchia</taxon>
        <taxon>Cionidae</taxon>
        <taxon>Ciona</taxon>
    </lineage>
</organism>
<dbReference type="CDD" id="cd04018">
    <property type="entry name" value="C2C_Ferlin"/>
    <property type="match status" value="1"/>
</dbReference>
<evidence type="ECO:0000256" key="8">
    <source>
        <dbReference type="ARBA" id="ARBA00022837"/>
    </source>
</evidence>
<dbReference type="InterPro" id="IPR000008">
    <property type="entry name" value="C2_dom"/>
</dbReference>
<evidence type="ECO:0000256" key="4">
    <source>
        <dbReference type="ARBA" id="ARBA00022475"/>
    </source>
</evidence>
<evidence type="ECO:0000259" key="15">
    <source>
        <dbReference type="PROSITE" id="PS50004"/>
    </source>
</evidence>
<dbReference type="InterPro" id="IPR037721">
    <property type="entry name" value="Ferlin"/>
</dbReference>
<accession>H2ZAE3</accession>
<dbReference type="InParanoid" id="H2ZAE3"/>
<dbReference type="SMART" id="SM01200">
    <property type="entry name" value="FerA"/>
    <property type="match status" value="1"/>
</dbReference>
<evidence type="ECO:0000256" key="9">
    <source>
        <dbReference type="ARBA" id="ARBA00022968"/>
    </source>
</evidence>
<dbReference type="GO" id="GO:0061025">
    <property type="term" value="P:membrane fusion"/>
    <property type="evidence" value="ECO:0007669"/>
    <property type="project" value="TreeGrafter"/>
</dbReference>
<reference evidence="16" key="3">
    <citation type="submission" date="2025-09" db="UniProtKB">
        <authorList>
            <consortium name="Ensembl"/>
        </authorList>
    </citation>
    <scope>IDENTIFICATION</scope>
</reference>
<feature type="region of interest" description="Disordered" evidence="13">
    <location>
        <begin position="1842"/>
        <end position="1862"/>
    </location>
</feature>
<name>H2ZAE3_CIOSA</name>
<dbReference type="SMART" id="SM00693">
    <property type="entry name" value="DysFN"/>
    <property type="match status" value="2"/>
</dbReference>
<keyword evidence="11 14" id="KW-0472">Membrane</keyword>
<dbReference type="GO" id="GO:0007009">
    <property type="term" value="P:plasma membrane organization"/>
    <property type="evidence" value="ECO:0007669"/>
    <property type="project" value="TreeGrafter"/>
</dbReference>
<keyword evidence="10 14" id="KW-1133">Transmembrane helix</keyword>
<dbReference type="InterPro" id="IPR012968">
    <property type="entry name" value="FerIin_dom"/>
</dbReference>
<feature type="domain" description="C2" evidence="15">
    <location>
        <begin position="1118"/>
        <end position="1248"/>
    </location>
</feature>
<evidence type="ECO:0000256" key="12">
    <source>
        <dbReference type="ARBA" id="ARBA00023329"/>
    </source>
</evidence>
<keyword evidence="5 14" id="KW-0812">Transmembrane</keyword>
<dbReference type="GO" id="GO:0046872">
    <property type="term" value="F:metal ion binding"/>
    <property type="evidence" value="ECO:0007669"/>
    <property type="project" value="UniProtKB-KW"/>
</dbReference>
<evidence type="ECO:0000256" key="11">
    <source>
        <dbReference type="ARBA" id="ARBA00023136"/>
    </source>
</evidence>
<evidence type="ECO:0000256" key="10">
    <source>
        <dbReference type="ARBA" id="ARBA00022989"/>
    </source>
</evidence>
<comment type="subcellular location">
    <subcellularLocation>
        <location evidence="1">Cell membrane</location>
        <topology evidence="1">Single-pass type II membrane protein</topology>
    </subcellularLocation>
    <subcellularLocation>
        <location evidence="2">Cytoplasmic vesicle membrane</location>
        <topology evidence="2">Single-pass type II membrane protein</topology>
    </subcellularLocation>
</comment>
<dbReference type="InterPro" id="IPR037724">
    <property type="entry name" value="C2E_Ferlin"/>
</dbReference>
<dbReference type="InterPro" id="IPR012561">
    <property type="entry name" value="Ferlin_B-domain"/>
</dbReference>
<dbReference type="GO" id="GO:0030659">
    <property type="term" value="C:cytoplasmic vesicle membrane"/>
    <property type="evidence" value="ECO:0007669"/>
    <property type="project" value="UniProtKB-SubCell"/>
</dbReference>
<evidence type="ECO:0000256" key="5">
    <source>
        <dbReference type="ARBA" id="ARBA00022692"/>
    </source>
</evidence>
<evidence type="ECO:0000256" key="7">
    <source>
        <dbReference type="ARBA" id="ARBA00022737"/>
    </source>
</evidence>
<dbReference type="Gene3D" id="2.60.40.150">
    <property type="entry name" value="C2 domain"/>
    <property type="match status" value="5"/>
</dbReference>
<feature type="domain" description="C2" evidence="15">
    <location>
        <begin position="1"/>
        <end position="113"/>
    </location>
</feature>
<dbReference type="Pfam" id="PF16165">
    <property type="entry name" value="Ferlin_C"/>
    <property type="match status" value="1"/>
</dbReference>
<comment type="similarity">
    <text evidence="3">Belongs to the ferlin family.</text>
</comment>
<protein>
    <recommendedName>
        <fullName evidence="15">C2 domain-containing protein</fullName>
    </recommendedName>
</protein>
<feature type="region of interest" description="Disordered" evidence="13">
    <location>
        <begin position="1237"/>
        <end position="1273"/>
    </location>
</feature>
<dbReference type="SMART" id="SM00694">
    <property type="entry name" value="DysFC"/>
    <property type="match status" value="2"/>
</dbReference>
<keyword evidence="17" id="KW-1185">Reference proteome</keyword>
<dbReference type="Pfam" id="PF08150">
    <property type="entry name" value="FerB"/>
    <property type="match status" value="1"/>
</dbReference>
<dbReference type="Ensembl" id="ENSCSAVT00000014724.1">
    <property type="protein sequence ID" value="ENSCSAVP00000014558.1"/>
    <property type="gene ID" value="ENSCSAVG00000008517.1"/>
</dbReference>
<keyword evidence="6" id="KW-0479">Metal-binding</keyword>
<feature type="region of interest" description="Disordered" evidence="13">
    <location>
        <begin position="140"/>
        <end position="161"/>
    </location>
</feature>
<dbReference type="OMA" id="AYCSVTY"/>
<reference evidence="16" key="2">
    <citation type="submission" date="2025-08" db="UniProtKB">
        <authorList>
            <consortium name="Ensembl"/>
        </authorList>
    </citation>
    <scope>IDENTIFICATION</scope>
</reference>
<feature type="domain" description="C2" evidence="15">
    <location>
        <begin position="1403"/>
        <end position="1522"/>
    </location>
</feature>
<dbReference type="InterPro" id="IPR055072">
    <property type="entry name" value="Ferlin_DSRM"/>
</dbReference>
<dbReference type="InterPro" id="IPR037720">
    <property type="entry name" value="C2B_Ferlin"/>
</dbReference>
<keyword evidence="8" id="KW-0106">Calcium</keyword>
<dbReference type="InterPro" id="IPR037725">
    <property type="entry name" value="C2F_Ferlin"/>
</dbReference>
<evidence type="ECO:0000256" key="14">
    <source>
        <dbReference type="SAM" id="Phobius"/>
    </source>
</evidence>
<dbReference type="SUPFAM" id="SSF49562">
    <property type="entry name" value="C2 domain (Calcium/lipid-binding domain, CaLB)"/>
    <property type="match status" value="6"/>
</dbReference>
<dbReference type="Pfam" id="PF08151">
    <property type="entry name" value="FerI"/>
    <property type="match status" value="1"/>
</dbReference>
<evidence type="ECO:0000313" key="16">
    <source>
        <dbReference type="Ensembl" id="ENSCSAVP00000014558.1"/>
    </source>
</evidence>
<keyword evidence="7" id="KW-0677">Repeat</keyword>